<feature type="coiled-coil region" evidence="1">
    <location>
        <begin position="8"/>
        <end position="62"/>
    </location>
</feature>
<evidence type="ECO:0000313" key="3">
    <source>
        <dbReference type="Proteomes" id="UP001426770"/>
    </source>
</evidence>
<evidence type="ECO:0000256" key="1">
    <source>
        <dbReference type="SAM" id="Coils"/>
    </source>
</evidence>
<keyword evidence="1" id="KW-0175">Coiled coil</keyword>
<sequence length="79" mass="8420">MEHVTALIEQASESLRVAQARLTAARRADWTGLAAEGYRAGLAECAARVATLEREAESLAHLARATPARVPGGEGWPPR</sequence>
<protein>
    <submittedName>
        <fullName evidence="2">Uncharacterized protein</fullName>
    </submittedName>
</protein>
<accession>A0ABP9WFA0</accession>
<gene>
    <name evidence="2" type="ORF">Lsed01_00892</name>
</gene>
<dbReference type="RefSeq" id="WP_286214535.1">
    <property type="nucleotide sequence ID" value="NZ_AP027736.1"/>
</dbReference>
<dbReference type="EMBL" id="BAABRR010000003">
    <property type="protein sequence ID" value="GAA5518465.1"/>
    <property type="molecule type" value="Genomic_DNA"/>
</dbReference>
<evidence type="ECO:0000313" key="2">
    <source>
        <dbReference type="EMBL" id="GAA5518465.1"/>
    </source>
</evidence>
<reference evidence="2 3" key="1">
    <citation type="submission" date="2024-02" db="EMBL/GenBank/DDBJ databases">
        <title>Lysinimicrobium sediminis NBRC 112286.</title>
        <authorList>
            <person name="Ichikawa N."/>
            <person name="Katano-Makiyama Y."/>
            <person name="Hidaka K."/>
        </authorList>
    </citation>
    <scope>NUCLEOTIDE SEQUENCE [LARGE SCALE GENOMIC DNA]</scope>
    <source>
        <strain evidence="2 3">NBRC 112286</strain>
    </source>
</reference>
<comment type="caution">
    <text evidence="2">The sequence shown here is derived from an EMBL/GenBank/DDBJ whole genome shotgun (WGS) entry which is preliminary data.</text>
</comment>
<organism evidence="2 3">
    <name type="scientific">Demequina sediminis</name>
    <dbReference type="NCBI Taxonomy" id="1930058"/>
    <lineage>
        <taxon>Bacteria</taxon>
        <taxon>Bacillati</taxon>
        <taxon>Actinomycetota</taxon>
        <taxon>Actinomycetes</taxon>
        <taxon>Micrococcales</taxon>
        <taxon>Demequinaceae</taxon>
        <taxon>Demequina</taxon>
    </lineage>
</organism>
<dbReference type="Proteomes" id="UP001426770">
    <property type="component" value="Unassembled WGS sequence"/>
</dbReference>
<proteinExistence type="predicted"/>
<keyword evidence="3" id="KW-1185">Reference proteome</keyword>
<name>A0ABP9WFA0_9MICO</name>